<dbReference type="RefSeq" id="XP_009522201.1">
    <property type="nucleotide sequence ID" value="XM_009523906.1"/>
</dbReference>
<dbReference type="InParanoid" id="G4Z538"/>
<keyword evidence="3" id="KW-1185">Reference proteome</keyword>
<gene>
    <name evidence="2" type="ORF">PHYSODRAFT_490466</name>
</gene>
<dbReference type="InterPro" id="IPR052579">
    <property type="entry name" value="Zinc_finger_SWIM"/>
</dbReference>
<dbReference type="AlphaFoldDB" id="G4Z538"/>
<organism evidence="2 3">
    <name type="scientific">Phytophthora sojae (strain P6497)</name>
    <name type="common">Soybean stem and root rot agent</name>
    <name type="synonym">Phytophthora megasperma f. sp. glycines</name>
    <dbReference type="NCBI Taxonomy" id="1094619"/>
    <lineage>
        <taxon>Eukaryota</taxon>
        <taxon>Sar</taxon>
        <taxon>Stramenopiles</taxon>
        <taxon>Oomycota</taxon>
        <taxon>Peronosporomycetes</taxon>
        <taxon>Peronosporales</taxon>
        <taxon>Peronosporaceae</taxon>
        <taxon>Phytophthora</taxon>
    </lineage>
</organism>
<dbReference type="KEGG" id="psoj:PHYSODRAFT_490466"/>
<name>G4Z538_PHYSP</name>
<accession>G4Z538</accession>
<dbReference type="PANTHER" id="PTHR31569:SF4">
    <property type="entry name" value="SWIM-TYPE DOMAIN-CONTAINING PROTEIN"/>
    <property type="match status" value="1"/>
</dbReference>
<dbReference type="Pfam" id="PF21056">
    <property type="entry name" value="ZSWIM1-3_RNaseH-like"/>
    <property type="match status" value="1"/>
</dbReference>
<dbReference type="InterPro" id="IPR048324">
    <property type="entry name" value="ZSWIM1-3_RNaseH-like"/>
</dbReference>
<reference evidence="2 3" key="1">
    <citation type="journal article" date="2006" name="Science">
        <title>Phytophthora genome sequences uncover evolutionary origins and mechanisms of pathogenesis.</title>
        <authorList>
            <person name="Tyler B.M."/>
            <person name="Tripathy S."/>
            <person name="Zhang X."/>
            <person name="Dehal P."/>
            <person name="Jiang R.H."/>
            <person name="Aerts A."/>
            <person name="Arredondo F.D."/>
            <person name="Baxter L."/>
            <person name="Bensasson D."/>
            <person name="Beynon J.L."/>
            <person name="Chapman J."/>
            <person name="Damasceno C.M."/>
            <person name="Dorrance A.E."/>
            <person name="Dou D."/>
            <person name="Dickerman A.W."/>
            <person name="Dubchak I.L."/>
            <person name="Garbelotto M."/>
            <person name="Gijzen M."/>
            <person name="Gordon S.G."/>
            <person name="Govers F."/>
            <person name="Grunwald N.J."/>
            <person name="Huang W."/>
            <person name="Ivors K.L."/>
            <person name="Jones R.W."/>
            <person name="Kamoun S."/>
            <person name="Krampis K."/>
            <person name="Lamour K.H."/>
            <person name="Lee M.K."/>
            <person name="McDonald W.H."/>
            <person name="Medina M."/>
            <person name="Meijer H.J."/>
            <person name="Nordberg E.K."/>
            <person name="Maclean D.J."/>
            <person name="Ospina-Giraldo M.D."/>
            <person name="Morris P.F."/>
            <person name="Phuntumart V."/>
            <person name="Putnam N.H."/>
            <person name="Rash S."/>
            <person name="Rose J.K."/>
            <person name="Sakihama Y."/>
            <person name="Salamov A.A."/>
            <person name="Savidor A."/>
            <person name="Scheuring C.F."/>
            <person name="Smith B.M."/>
            <person name="Sobral B.W."/>
            <person name="Terry A."/>
            <person name="Torto-Alalibo T.A."/>
            <person name="Win J."/>
            <person name="Xu Z."/>
            <person name="Zhang H."/>
            <person name="Grigoriev I.V."/>
            <person name="Rokhsar D.S."/>
            <person name="Boore J.L."/>
        </authorList>
    </citation>
    <scope>NUCLEOTIDE SEQUENCE [LARGE SCALE GENOMIC DNA]</scope>
    <source>
        <strain evidence="2 3">P6497</strain>
    </source>
</reference>
<protein>
    <recommendedName>
        <fullName evidence="1">ZSWIM1/3 RNaseH-like domain-containing protein</fullName>
    </recommendedName>
</protein>
<feature type="domain" description="ZSWIM1/3 RNaseH-like" evidence="1">
    <location>
        <begin position="181"/>
        <end position="250"/>
    </location>
</feature>
<dbReference type="SMR" id="G4Z538"/>
<proteinExistence type="predicted"/>
<dbReference type="PANTHER" id="PTHR31569">
    <property type="entry name" value="SWIM-TYPE DOMAIN-CONTAINING PROTEIN"/>
    <property type="match status" value="1"/>
</dbReference>
<dbReference type="Proteomes" id="UP000002640">
    <property type="component" value="Unassembled WGS sequence"/>
</dbReference>
<sequence>MRTSTSVFLRNKQILEKDKERKRAAKKARKPITLVPAEWVTYSKTLVCTHGQPYEPKGKGKRHHNNVRDTKCKARLNVRVAATFSGTWRLRVNATGKHNHDLNKHLWESYAENRTVKDPQLTEAVAVLHKAGANTHGILQYLRERTGKVLSLSDVHNMVQRYKLTEQAGLTDAQRAFAVMEEFCLQHGGNSAQILVDSDSNVARVATFQSARMKRLFKAFPEVILVDATHDTNVNRYKLFSFVVHDVFGKVLT</sequence>
<evidence type="ECO:0000313" key="2">
    <source>
        <dbReference type="EMBL" id="EGZ19484.1"/>
    </source>
</evidence>
<evidence type="ECO:0000313" key="3">
    <source>
        <dbReference type="Proteomes" id="UP000002640"/>
    </source>
</evidence>
<evidence type="ECO:0000259" key="1">
    <source>
        <dbReference type="Pfam" id="PF21056"/>
    </source>
</evidence>
<dbReference type="GeneID" id="20656569"/>
<dbReference type="EMBL" id="JH159153">
    <property type="protein sequence ID" value="EGZ19484.1"/>
    <property type="molecule type" value="Genomic_DNA"/>
</dbReference>